<keyword evidence="2" id="KW-0812">Transmembrane</keyword>
<dbReference type="PANTHER" id="PTHR36985:SF1">
    <property type="entry name" value="TRANSLOCATION AND ASSEMBLY MODULE SUBUNIT TAMB"/>
    <property type="match status" value="1"/>
</dbReference>
<name>A0ABR9APH3_9BACT</name>
<sequence>MTNSFLDQNGISFGDVDFDFSGAIEVSDISVDQSELSIEAKSLSLNWHWSDLWNKKLEGDFLKLSDATIHYLNTGKAQDTGDSYIPKIQLKHIDLKNIYFTYVDDQDTISWSVDAAKLTRVDFDQELIIDSLILNGTKGYLRFGENINKNIEENIGIGGLPTFKSKVVDIQNGEILMVHAAREYKLNDISLKVEDLSGAEIWKTQLNELSLVYQDTVQLSLNWQGLVVNGETSAKMDGLSFKIPGIQFQVDKFNFANNLGLEADVIISEGQIDTYWLQQFFPDLDWPFKENKTVDFKGQIHYENSSLDFQGFQFGFANHSTISLGGKVGDWQSSLAVELNEIKLSTTLFDLLGFLEVEIPKDQKNWPISGDFSLIENESNYLLDGNLSLNHTSFSIGTTLSLKEDHTALIDFELISGKFFLEDLLNSEYSFQSSPIYLSGQTSIAGSEGFSDFQGSFKSDTLSVQGYGFKNPSVSVSREGKTAHLEIKYGSEEEYSLDLSSLNLQHDFSMGSFSGELKGKLPLLMVPDQQAGEIKGKLNGEFRLKDGQQLLAMDVDSLIFYPASYDTNYLLNAHVMFENAKSSFSGEIGIDERLVLKAKADKAILDWWETSSRWNSEIPDFDLYLSSSIDSSFLSSLTGIQVGVDLEELSLNSNQGVLLGKLASSYFSYGNIYASGISADVNYQSQHVGSEIFINSLDAGGTKLDSLSTIVTNDERGVYLIDLETLLPGLKDRVQIGFELESLTKGILVRFQEQGGIRWGREIWSPEINDGIYFLTENKDETSQLAVTNEGQRITYRSSVHGESFKVDSLLLDRLINSFYPDINLEGTVNGHISSIVEEDATVFEINGSELKYGAYDLGSLVFIGSSSKGKVGMDLNLFSPFGDIKAKLENKEADGPVNLDLIMEEANLGLLTALFPDQSEIKLSGISNGKVHGTFHEGQRSIEGFFTFNNSELIFDKPGFYMAVPEDTIFLQGDDLVFDQFVVLDREGDQLTLDGKLGLGLHTFYDLQVFSEHFDLVNKEESGNIKGKMEVNTDLMIKGSSKQMGITGSLNTVDGAKLQYTYEGTITTDRKEDEVIFMSFDQSSNKDSTLINRRIKEKKVIDWNVDVAIGTTDLSLMFNSTSQDYAQLTAEGSLFLRKGNDETPLVTGKVQSLGGNLFYQAPMVSDLDLKILDASIEWLGDLYEPRFTFHGSEVFRIIVDKAIVPQSKRNTRIPVTVLAKVENSDLDDYDLQFDINSTDPDLASYLTNLPLDTRKTYAMNLLLFGNLDPSFSTGGASYMESLVSKLNDITRKNIKNADLTFYVRSEGSANTTDKIGYSFSKGLFHEKVKFAIGGSLDMSEDHPDGAKAFNPIGSVELRYVISTKPEISIMAARKDVYRGIIDGNVNESSLGLSFQKRYPNLFNRFKRMFDQ</sequence>
<keyword evidence="3" id="KW-1133">Transmembrane helix</keyword>
<proteinExistence type="predicted"/>
<dbReference type="PANTHER" id="PTHR36985">
    <property type="entry name" value="TRANSLOCATION AND ASSEMBLY MODULE SUBUNIT TAMB"/>
    <property type="match status" value="1"/>
</dbReference>
<comment type="caution">
    <text evidence="5">The sequence shown here is derived from an EMBL/GenBank/DDBJ whole genome shotgun (WGS) entry which is preliminary data.</text>
</comment>
<evidence type="ECO:0008006" key="7">
    <source>
        <dbReference type="Google" id="ProtNLM"/>
    </source>
</evidence>
<evidence type="ECO:0000313" key="5">
    <source>
        <dbReference type="EMBL" id="MBD8489514.1"/>
    </source>
</evidence>
<keyword evidence="4" id="KW-0472">Membrane</keyword>
<comment type="subcellular location">
    <subcellularLocation>
        <location evidence="1">Membrane</location>
        <topology evidence="1">Single-pass membrane protein</topology>
    </subcellularLocation>
</comment>
<dbReference type="RefSeq" id="WP_192010379.1">
    <property type="nucleotide sequence ID" value="NZ_JACYTQ010000003.1"/>
</dbReference>
<organism evidence="5 6">
    <name type="scientific">Echinicola arenosa</name>
    <dbReference type="NCBI Taxonomy" id="2774144"/>
    <lineage>
        <taxon>Bacteria</taxon>
        <taxon>Pseudomonadati</taxon>
        <taxon>Bacteroidota</taxon>
        <taxon>Cytophagia</taxon>
        <taxon>Cytophagales</taxon>
        <taxon>Cyclobacteriaceae</taxon>
        <taxon>Echinicola</taxon>
    </lineage>
</organism>
<evidence type="ECO:0000256" key="1">
    <source>
        <dbReference type="ARBA" id="ARBA00004167"/>
    </source>
</evidence>
<dbReference type="Proteomes" id="UP000647133">
    <property type="component" value="Unassembled WGS sequence"/>
</dbReference>
<protein>
    <recommendedName>
        <fullName evidence="7">Translocation/assembly module TamB</fullName>
    </recommendedName>
</protein>
<dbReference type="EMBL" id="JACYTQ010000003">
    <property type="protein sequence ID" value="MBD8489514.1"/>
    <property type="molecule type" value="Genomic_DNA"/>
</dbReference>
<evidence type="ECO:0000256" key="2">
    <source>
        <dbReference type="ARBA" id="ARBA00022692"/>
    </source>
</evidence>
<gene>
    <name evidence="5" type="ORF">IFO69_12230</name>
</gene>
<accession>A0ABR9APH3</accession>
<evidence type="ECO:0000256" key="3">
    <source>
        <dbReference type="ARBA" id="ARBA00022989"/>
    </source>
</evidence>
<reference evidence="5 6" key="1">
    <citation type="submission" date="2020-09" db="EMBL/GenBank/DDBJ databases">
        <title>Echinicola sp. CAU 1574 isolated from sand of Sido Beach.</title>
        <authorList>
            <person name="Kim W."/>
        </authorList>
    </citation>
    <scope>NUCLEOTIDE SEQUENCE [LARGE SCALE GENOMIC DNA]</scope>
    <source>
        <strain evidence="5 6">CAU 1574</strain>
    </source>
</reference>
<evidence type="ECO:0000313" key="6">
    <source>
        <dbReference type="Proteomes" id="UP000647133"/>
    </source>
</evidence>
<evidence type="ECO:0000256" key="4">
    <source>
        <dbReference type="ARBA" id="ARBA00023136"/>
    </source>
</evidence>
<keyword evidence="6" id="KW-1185">Reference proteome</keyword>